<keyword evidence="1" id="KW-0472">Membrane</keyword>
<evidence type="ECO:0000313" key="3">
    <source>
        <dbReference type="Proteomes" id="UP000317429"/>
    </source>
</evidence>
<keyword evidence="3" id="KW-1185">Reference proteome</keyword>
<dbReference type="AlphaFoldDB" id="A0A518D6M8"/>
<keyword evidence="1" id="KW-0812">Transmembrane</keyword>
<evidence type="ECO:0000313" key="2">
    <source>
        <dbReference type="EMBL" id="QDU87137.1"/>
    </source>
</evidence>
<dbReference type="KEGG" id="pnd:Pla175_04930"/>
<proteinExistence type="predicted"/>
<gene>
    <name evidence="2" type="ORF">Pla175_04930</name>
</gene>
<keyword evidence="1" id="KW-1133">Transmembrane helix</keyword>
<organism evidence="2 3">
    <name type="scientific">Pirellulimonas nuda</name>
    <dbReference type="NCBI Taxonomy" id="2528009"/>
    <lineage>
        <taxon>Bacteria</taxon>
        <taxon>Pseudomonadati</taxon>
        <taxon>Planctomycetota</taxon>
        <taxon>Planctomycetia</taxon>
        <taxon>Pirellulales</taxon>
        <taxon>Lacipirellulaceae</taxon>
        <taxon>Pirellulimonas</taxon>
    </lineage>
</organism>
<reference evidence="2 3" key="1">
    <citation type="submission" date="2019-02" db="EMBL/GenBank/DDBJ databases">
        <title>Deep-cultivation of Planctomycetes and their phenomic and genomic characterization uncovers novel biology.</title>
        <authorList>
            <person name="Wiegand S."/>
            <person name="Jogler M."/>
            <person name="Boedeker C."/>
            <person name="Pinto D."/>
            <person name="Vollmers J."/>
            <person name="Rivas-Marin E."/>
            <person name="Kohn T."/>
            <person name="Peeters S.H."/>
            <person name="Heuer A."/>
            <person name="Rast P."/>
            <person name="Oberbeckmann S."/>
            <person name="Bunk B."/>
            <person name="Jeske O."/>
            <person name="Meyerdierks A."/>
            <person name="Storesund J.E."/>
            <person name="Kallscheuer N."/>
            <person name="Luecker S."/>
            <person name="Lage O.M."/>
            <person name="Pohl T."/>
            <person name="Merkel B.J."/>
            <person name="Hornburger P."/>
            <person name="Mueller R.-W."/>
            <person name="Bruemmer F."/>
            <person name="Labrenz M."/>
            <person name="Spormann A.M."/>
            <person name="Op den Camp H."/>
            <person name="Overmann J."/>
            <person name="Amann R."/>
            <person name="Jetten M.S.M."/>
            <person name="Mascher T."/>
            <person name="Medema M.H."/>
            <person name="Devos D.P."/>
            <person name="Kaster A.-K."/>
            <person name="Ovreas L."/>
            <person name="Rohde M."/>
            <person name="Galperin M.Y."/>
            <person name="Jogler C."/>
        </authorList>
    </citation>
    <scope>NUCLEOTIDE SEQUENCE [LARGE SCALE GENOMIC DNA]</scope>
    <source>
        <strain evidence="2 3">Pla175</strain>
    </source>
</reference>
<name>A0A518D6M8_9BACT</name>
<evidence type="ECO:0008006" key="4">
    <source>
        <dbReference type="Google" id="ProtNLM"/>
    </source>
</evidence>
<evidence type="ECO:0000256" key="1">
    <source>
        <dbReference type="SAM" id="Phobius"/>
    </source>
</evidence>
<sequence length="40" mass="4467">MLNYLIRRIAIALMTLLLVTFVVYALIRHIPGTPLTSDPG</sequence>
<dbReference type="RefSeq" id="WP_261342802.1">
    <property type="nucleotide sequence ID" value="NZ_CP036291.1"/>
</dbReference>
<feature type="transmembrane region" description="Helical" evidence="1">
    <location>
        <begin position="6"/>
        <end position="27"/>
    </location>
</feature>
<accession>A0A518D6M8</accession>
<dbReference type="EMBL" id="CP036291">
    <property type="protein sequence ID" value="QDU87137.1"/>
    <property type="molecule type" value="Genomic_DNA"/>
</dbReference>
<protein>
    <recommendedName>
        <fullName evidence="4">ABC transporter permease</fullName>
    </recommendedName>
</protein>
<dbReference type="Proteomes" id="UP000317429">
    <property type="component" value="Chromosome"/>
</dbReference>